<protein>
    <submittedName>
        <fullName evidence="2">Uncharacterized protein</fullName>
    </submittedName>
</protein>
<keyword evidence="1" id="KW-0472">Membrane</keyword>
<feature type="transmembrane region" description="Helical" evidence="1">
    <location>
        <begin position="102"/>
        <end position="123"/>
    </location>
</feature>
<evidence type="ECO:0000313" key="3">
    <source>
        <dbReference type="Proteomes" id="UP000576645"/>
    </source>
</evidence>
<gene>
    <name evidence="2" type="ORF">F0238_18700</name>
</gene>
<proteinExistence type="predicted"/>
<reference evidence="2 3" key="1">
    <citation type="submission" date="2019-09" db="EMBL/GenBank/DDBJ databases">
        <title>Draft genome sequencing and comparative genomics of hatchery-associated Vibrios.</title>
        <authorList>
            <person name="Kehlet-Delgado H."/>
            <person name="Mueller R.S."/>
        </authorList>
    </citation>
    <scope>NUCLEOTIDE SEQUENCE [LARGE SCALE GENOMIC DNA]</scope>
    <source>
        <strain evidence="2 3">09-121-3</strain>
    </source>
</reference>
<accession>A0AAP6ZUZ3</accession>
<dbReference type="AlphaFoldDB" id="A0AAP6ZUZ3"/>
<keyword evidence="1" id="KW-0812">Transmembrane</keyword>
<feature type="transmembrane region" description="Helical" evidence="1">
    <location>
        <begin position="6"/>
        <end position="25"/>
    </location>
</feature>
<keyword evidence="1" id="KW-1133">Transmembrane helix</keyword>
<dbReference type="EMBL" id="VTXP01000010">
    <property type="protein sequence ID" value="NOJ24764.1"/>
    <property type="molecule type" value="Genomic_DNA"/>
</dbReference>
<comment type="caution">
    <text evidence="2">The sequence shown here is derived from an EMBL/GenBank/DDBJ whole genome shotgun (WGS) entry which is preliminary data.</text>
</comment>
<evidence type="ECO:0000256" key="1">
    <source>
        <dbReference type="SAM" id="Phobius"/>
    </source>
</evidence>
<name>A0AAP6ZUZ3_9VIBR</name>
<dbReference type="RefSeq" id="WP_171353430.1">
    <property type="nucleotide sequence ID" value="NZ_JBJZOQ010000001.1"/>
</dbReference>
<dbReference type="Proteomes" id="UP000576645">
    <property type="component" value="Unassembled WGS sequence"/>
</dbReference>
<evidence type="ECO:0000313" key="2">
    <source>
        <dbReference type="EMBL" id="NOJ24764.1"/>
    </source>
</evidence>
<organism evidence="2 3">
    <name type="scientific">Vibrio coralliilyticus</name>
    <dbReference type="NCBI Taxonomy" id="190893"/>
    <lineage>
        <taxon>Bacteria</taxon>
        <taxon>Pseudomonadati</taxon>
        <taxon>Pseudomonadota</taxon>
        <taxon>Gammaproteobacteria</taxon>
        <taxon>Vibrionales</taxon>
        <taxon>Vibrionaceae</taxon>
        <taxon>Vibrio</taxon>
    </lineage>
</organism>
<sequence>MEVVFEVILPIFGFVLAIVGAWDKLRIGVKYVSHRRAIVKLKLAEYELEKIGRYNNSVVYFVAYELKQLFSIIIVLLAVMLVNSFPSMTGFESPKFLFNAQLVLVWMAGYFSGQAMQAINYVLKKDKLKSRYEIVVKKLAVQTE</sequence>
<feature type="transmembrane region" description="Helical" evidence="1">
    <location>
        <begin position="58"/>
        <end position="82"/>
    </location>
</feature>